<accession>A0ABD1H6G2</accession>
<dbReference type="Pfam" id="PF13839">
    <property type="entry name" value="PC-Esterase"/>
    <property type="match status" value="1"/>
</dbReference>
<keyword evidence="10" id="KW-1185">Reference proteome</keyword>
<proteinExistence type="inferred from homology"/>
<sequence length="421" mass="48223">MGFWWSSPHKTIHYLIKLSISALLVGLAFRLIHNRSSAVSGSLFLENTISADSQENTDHLPTKEVGIGSEEKCNLFHGVWVANKAGPFYTNGSCNIITEDQNCMKNGRPDSDYLYWKWKPRGCELARLDPGRFLDLMRNKTWAFVGDSISRNQFQSLLCILSKVEEAVLVHHDENYKFQRWFLPLHNLTFSLIWSPFLAQAAVSKDNNGVSTSGVHELHLDSLDKSWTEQYNSFDYMILSSGKWFLNRAVYYTNNTVLGCHHCLNKNFTELGFDFAYRRVIRAVLDYILTSSHKGMIFYRTSTPDHFEGGQWFEGGTCSREAPVQEGQFELSEVNKILRDIELEEFGKIIDKAYENGVDLRLFDVNPMSLLRPDGHPGPYRFYQPFAKDGKAKVISDCLHWCLPGPIDSWNDVLMEMIING</sequence>
<evidence type="ECO:0000256" key="6">
    <source>
        <dbReference type="ARBA" id="ARBA00023136"/>
    </source>
</evidence>
<keyword evidence="3" id="KW-0812">Transmembrane</keyword>
<feature type="domain" description="Trichome birefringence-like N-terminal" evidence="8">
    <location>
        <begin position="71"/>
        <end position="124"/>
    </location>
</feature>
<dbReference type="InterPro" id="IPR026057">
    <property type="entry name" value="TBL_C"/>
</dbReference>
<evidence type="ECO:0000256" key="3">
    <source>
        <dbReference type="ARBA" id="ARBA00022692"/>
    </source>
</evidence>
<evidence type="ECO:0000313" key="10">
    <source>
        <dbReference type="Proteomes" id="UP001567538"/>
    </source>
</evidence>
<dbReference type="AlphaFoldDB" id="A0ABD1H6G2"/>
<evidence type="ECO:0008006" key="11">
    <source>
        <dbReference type="Google" id="ProtNLM"/>
    </source>
</evidence>
<keyword evidence="4" id="KW-0735">Signal-anchor</keyword>
<gene>
    <name evidence="9" type="ORF">AAHA92_12857</name>
</gene>
<evidence type="ECO:0000259" key="8">
    <source>
        <dbReference type="Pfam" id="PF14416"/>
    </source>
</evidence>
<dbReference type="PANTHER" id="PTHR32285:SF219">
    <property type="entry name" value="PROTEIN TRICHOME BIREFRINGENCE-LIKE 24"/>
    <property type="match status" value="1"/>
</dbReference>
<comment type="similarity">
    <text evidence="2">Belongs to the PC-esterase family. TBL subfamily.</text>
</comment>
<dbReference type="GO" id="GO:0016020">
    <property type="term" value="C:membrane"/>
    <property type="evidence" value="ECO:0007669"/>
    <property type="project" value="UniProtKB-SubCell"/>
</dbReference>
<organism evidence="9 10">
    <name type="scientific">Salvia divinorum</name>
    <name type="common">Maria pastora</name>
    <name type="synonym">Diviner's sage</name>
    <dbReference type="NCBI Taxonomy" id="28513"/>
    <lineage>
        <taxon>Eukaryota</taxon>
        <taxon>Viridiplantae</taxon>
        <taxon>Streptophyta</taxon>
        <taxon>Embryophyta</taxon>
        <taxon>Tracheophyta</taxon>
        <taxon>Spermatophyta</taxon>
        <taxon>Magnoliopsida</taxon>
        <taxon>eudicotyledons</taxon>
        <taxon>Gunneridae</taxon>
        <taxon>Pentapetalae</taxon>
        <taxon>asterids</taxon>
        <taxon>lamiids</taxon>
        <taxon>Lamiales</taxon>
        <taxon>Lamiaceae</taxon>
        <taxon>Nepetoideae</taxon>
        <taxon>Mentheae</taxon>
        <taxon>Salviinae</taxon>
        <taxon>Salvia</taxon>
        <taxon>Salvia subgen. Calosphace</taxon>
    </lineage>
</organism>
<keyword evidence="6" id="KW-0472">Membrane</keyword>
<keyword evidence="5" id="KW-1133">Transmembrane helix</keyword>
<evidence type="ECO:0000256" key="2">
    <source>
        <dbReference type="ARBA" id="ARBA00007727"/>
    </source>
</evidence>
<dbReference type="EMBL" id="JBEAFC010000006">
    <property type="protein sequence ID" value="KAL1552007.1"/>
    <property type="molecule type" value="Genomic_DNA"/>
</dbReference>
<dbReference type="InterPro" id="IPR025846">
    <property type="entry name" value="TBL_N"/>
</dbReference>
<evidence type="ECO:0000256" key="5">
    <source>
        <dbReference type="ARBA" id="ARBA00022989"/>
    </source>
</evidence>
<dbReference type="Proteomes" id="UP001567538">
    <property type="component" value="Unassembled WGS sequence"/>
</dbReference>
<name>A0ABD1H6G2_SALDI</name>
<evidence type="ECO:0000256" key="1">
    <source>
        <dbReference type="ARBA" id="ARBA00004167"/>
    </source>
</evidence>
<evidence type="ECO:0000259" key="7">
    <source>
        <dbReference type="Pfam" id="PF13839"/>
    </source>
</evidence>
<comment type="caution">
    <text evidence="9">The sequence shown here is derived from an EMBL/GenBank/DDBJ whole genome shotgun (WGS) entry which is preliminary data.</text>
</comment>
<feature type="domain" description="Trichome birefringence-like C-terminal" evidence="7">
    <location>
        <begin position="125"/>
        <end position="417"/>
    </location>
</feature>
<dbReference type="InterPro" id="IPR029962">
    <property type="entry name" value="TBL"/>
</dbReference>
<dbReference type="Pfam" id="PF14416">
    <property type="entry name" value="PMR5N"/>
    <property type="match status" value="1"/>
</dbReference>
<protein>
    <recommendedName>
        <fullName evidence="11">Trichome birefringence-like N-terminal domain-containing protein</fullName>
    </recommendedName>
</protein>
<comment type="subcellular location">
    <subcellularLocation>
        <location evidence="1">Membrane</location>
        <topology evidence="1">Single-pass membrane protein</topology>
    </subcellularLocation>
</comment>
<dbReference type="PANTHER" id="PTHR32285">
    <property type="entry name" value="PROTEIN TRICHOME BIREFRINGENCE-LIKE 9-RELATED"/>
    <property type="match status" value="1"/>
</dbReference>
<evidence type="ECO:0000256" key="4">
    <source>
        <dbReference type="ARBA" id="ARBA00022968"/>
    </source>
</evidence>
<evidence type="ECO:0000313" key="9">
    <source>
        <dbReference type="EMBL" id="KAL1552007.1"/>
    </source>
</evidence>
<reference evidence="9 10" key="1">
    <citation type="submission" date="2024-06" db="EMBL/GenBank/DDBJ databases">
        <title>A chromosome level genome sequence of Diviner's sage (Salvia divinorum).</title>
        <authorList>
            <person name="Ford S.A."/>
            <person name="Ro D.-K."/>
            <person name="Ness R.W."/>
            <person name="Phillips M.A."/>
        </authorList>
    </citation>
    <scope>NUCLEOTIDE SEQUENCE [LARGE SCALE GENOMIC DNA]</scope>
    <source>
        <strain evidence="9">SAF-2024a</strain>
        <tissue evidence="9">Leaf</tissue>
    </source>
</reference>